<feature type="compositionally biased region" description="Polar residues" evidence="4">
    <location>
        <begin position="338"/>
        <end position="349"/>
    </location>
</feature>
<dbReference type="Gene3D" id="1.10.533.10">
    <property type="entry name" value="Death Domain, Fas"/>
    <property type="match status" value="1"/>
</dbReference>
<organism evidence="7 8">
    <name type="scientific">Apodemus speciosus</name>
    <name type="common">Large Japanese field mouse</name>
    <dbReference type="NCBI Taxonomy" id="105296"/>
    <lineage>
        <taxon>Eukaryota</taxon>
        <taxon>Metazoa</taxon>
        <taxon>Chordata</taxon>
        <taxon>Craniata</taxon>
        <taxon>Vertebrata</taxon>
        <taxon>Euteleostomi</taxon>
        <taxon>Mammalia</taxon>
        <taxon>Eutheria</taxon>
        <taxon>Euarchontoglires</taxon>
        <taxon>Glires</taxon>
        <taxon>Rodentia</taxon>
        <taxon>Myomorpha</taxon>
        <taxon>Muroidea</taxon>
        <taxon>Muridae</taxon>
        <taxon>Murinae</taxon>
        <taxon>Apodemus</taxon>
    </lineage>
</organism>
<dbReference type="EMBL" id="BAAFST010000001">
    <property type="protein sequence ID" value="GAB1285737.1"/>
    <property type="molecule type" value="Genomic_DNA"/>
</dbReference>
<comment type="similarity">
    <text evidence="2">Belongs to the HIN-200 family.</text>
</comment>
<evidence type="ECO:0000313" key="7">
    <source>
        <dbReference type="EMBL" id="GAB1285737.1"/>
    </source>
</evidence>
<dbReference type="CDD" id="cd08305">
    <property type="entry name" value="Pyrin"/>
    <property type="match status" value="1"/>
</dbReference>
<keyword evidence="8" id="KW-1185">Reference proteome</keyword>
<protein>
    <submittedName>
        <fullName evidence="7">Interferon-activated gene 206</fullName>
    </submittedName>
</protein>
<dbReference type="InterPro" id="IPR012340">
    <property type="entry name" value="NA-bd_OB-fold"/>
</dbReference>
<reference evidence="7 8" key="1">
    <citation type="submission" date="2024-08" db="EMBL/GenBank/DDBJ databases">
        <title>The draft genome of Apodemus speciosus.</title>
        <authorList>
            <person name="Nabeshima K."/>
            <person name="Suzuki S."/>
            <person name="Onuma M."/>
        </authorList>
    </citation>
    <scope>NUCLEOTIDE SEQUENCE [LARGE SCALE GENOMIC DNA]</scope>
    <source>
        <strain evidence="7">IB14-021</strain>
    </source>
</reference>
<dbReference type="Pfam" id="PF02760">
    <property type="entry name" value="HIN"/>
    <property type="match status" value="1"/>
</dbReference>
<dbReference type="InterPro" id="IPR011029">
    <property type="entry name" value="DEATH-like_dom_sf"/>
</dbReference>
<feature type="domain" description="Pyrin" evidence="5">
    <location>
        <begin position="1"/>
        <end position="50"/>
    </location>
</feature>
<dbReference type="PROSITE" id="PS50824">
    <property type="entry name" value="DAPIN"/>
    <property type="match status" value="1"/>
</dbReference>
<evidence type="ECO:0000256" key="4">
    <source>
        <dbReference type="SAM" id="MobiDB-lite"/>
    </source>
</evidence>
<dbReference type="Gene3D" id="2.40.50.140">
    <property type="entry name" value="Nucleic acid-binding proteins"/>
    <property type="match status" value="2"/>
</dbReference>
<dbReference type="Proteomes" id="UP001623349">
    <property type="component" value="Unassembled WGS sequence"/>
</dbReference>
<dbReference type="PROSITE" id="PS50834">
    <property type="entry name" value="HIN_200"/>
    <property type="match status" value="1"/>
</dbReference>
<feature type="compositionally biased region" description="Low complexity" evidence="4">
    <location>
        <begin position="287"/>
        <end position="297"/>
    </location>
</feature>
<dbReference type="InterPro" id="IPR004020">
    <property type="entry name" value="DAPIN"/>
</dbReference>
<evidence type="ECO:0000259" key="6">
    <source>
        <dbReference type="PROSITE" id="PS50834"/>
    </source>
</evidence>
<dbReference type="InterPro" id="IPR040205">
    <property type="entry name" value="HIN-200"/>
</dbReference>
<dbReference type="Pfam" id="PF02758">
    <property type="entry name" value="PYRIN"/>
    <property type="match status" value="1"/>
</dbReference>
<accession>A0ABQ0EFB2</accession>
<evidence type="ECO:0000256" key="3">
    <source>
        <dbReference type="ARBA" id="ARBA00023242"/>
    </source>
</evidence>
<evidence type="ECO:0000256" key="1">
    <source>
        <dbReference type="ARBA" id="ARBA00004123"/>
    </source>
</evidence>
<evidence type="ECO:0000313" key="8">
    <source>
        <dbReference type="Proteomes" id="UP001623349"/>
    </source>
</evidence>
<dbReference type="InterPro" id="IPR004021">
    <property type="entry name" value="HIN200/IF120x"/>
</dbReference>
<keyword evidence="3" id="KW-0539">Nucleus</keyword>
<feature type="compositionally biased region" description="Low complexity" evidence="4">
    <location>
        <begin position="326"/>
        <end position="337"/>
    </location>
</feature>
<evidence type="ECO:0000256" key="2">
    <source>
        <dbReference type="ARBA" id="ARBA00008647"/>
    </source>
</evidence>
<sequence length="616" mass="68155">MQDDYDRIKIADLMEEKFPEDAGLSKLIEICEDIPELGDRVDILRKKMEKVESETKIKSESSTLPLTSDMTKVWEVEPDMTISSSEESMTDTIPESPDTITQFLEEEPNFPELSATSMCPPKREPLTPQEFPTAASSSLQTPLEPPEKPSTILATSQCSSAPCSSCDKASQVSPVTASNKKIQTIQTCQGTSTLSCCHQVTLESPKTESSSVWAFQTTRGIMTNVRNSTQVSAATDSNSYRTPQVTQATVPSSVQSPWVPRAALPSSAQTLQLTPAAMTSGRNSPQVSTTTVSSSYSNPRVTPATVPTGAQTSRLTPAAMTGGCNSPPVSAATVPSSYNNTPQVSSATVPRSFPAMPMSPATPLKKPRLKNVPRQPSEEDGHQQGSKQVVVLKVTEPFTYDMREDKRMFHATVATETEFFRVKVFDTALKGKFILNKVIVISDYVGYNGFLEIYRTSCVSEVNDDNVMNIPSSLRKRANETPKISTICTQRTGTFVNGTFTVYMKTVKSEFIYYGIEDSTGRMEVVVYGQFANMYCEPGDKLRLFCFELSSSLDKWQLRSVRHSYMQVCAQGITILPNNHLLWVIQVRKRDHEPPNIHAIIETAQNPYSWIPEQQW</sequence>
<name>A0ABQ0EFB2_APOSI</name>
<evidence type="ECO:0000259" key="5">
    <source>
        <dbReference type="PROSITE" id="PS50824"/>
    </source>
</evidence>
<feature type="region of interest" description="Disordered" evidence="4">
    <location>
        <begin position="276"/>
        <end position="387"/>
    </location>
</feature>
<feature type="domain" description="HIN-200" evidence="6">
    <location>
        <begin position="371"/>
        <end position="569"/>
    </location>
</feature>
<comment type="subcellular location">
    <subcellularLocation>
        <location evidence="1">Nucleus</location>
    </subcellularLocation>
</comment>
<dbReference type="PANTHER" id="PTHR12200">
    <property type="entry name" value="INTERFERON-INDUCIBLE PROTEIN AIM2 FAMILY MEMBER"/>
    <property type="match status" value="1"/>
</dbReference>
<proteinExistence type="inferred from homology"/>
<dbReference type="SUPFAM" id="SSF159141">
    <property type="entry name" value="HIN-2000 domain-like"/>
    <property type="match status" value="2"/>
</dbReference>
<comment type="caution">
    <text evidence="7">The sequence shown here is derived from an EMBL/GenBank/DDBJ whole genome shotgun (WGS) entry which is preliminary data.</text>
</comment>
<dbReference type="PANTHER" id="PTHR12200:SF28">
    <property type="entry name" value="INTEFERON-ACTIVABLE PROTEIN 208-RELATED"/>
    <property type="match status" value="1"/>
</dbReference>
<gene>
    <name evidence="7" type="ORF">APTSU1_000096700</name>
</gene>
<feature type="region of interest" description="Disordered" evidence="4">
    <location>
        <begin position="112"/>
        <end position="153"/>
    </location>
</feature>